<dbReference type="AlphaFoldDB" id="A0AAX6GR05"/>
<name>A0AAX6GR05_IRIPA</name>
<proteinExistence type="predicted"/>
<keyword evidence="2" id="KW-1185">Reference proteome</keyword>
<accession>A0AAX6GR05</accession>
<comment type="caution">
    <text evidence="1">The sequence shown here is derived from an EMBL/GenBank/DDBJ whole genome shotgun (WGS) entry which is preliminary data.</text>
</comment>
<sequence>MCQLMLWFSTRALSTLDVQDAMKFFRCHLYSWHKWYSELCLPYFRGGSYITICVQNVHDNAVAHAFMF</sequence>
<protein>
    <submittedName>
        <fullName evidence="1">Uncharacterized protein</fullName>
    </submittedName>
</protein>
<dbReference type="Proteomes" id="UP001140949">
    <property type="component" value="Unassembled WGS sequence"/>
</dbReference>
<organism evidence="1 2">
    <name type="scientific">Iris pallida</name>
    <name type="common">Sweet iris</name>
    <dbReference type="NCBI Taxonomy" id="29817"/>
    <lineage>
        <taxon>Eukaryota</taxon>
        <taxon>Viridiplantae</taxon>
        <taxon>Streptophyta</taxon>
        <taxon>Embryophyta</taxon>
        <taxon>Tracheophyta</taxon>
        <taxon>Spermatophyta</taxon>
        <taxon>Magnoliopsida</taxon>
        <taxon>Liliopsida</taxon>
        <taxon>Asparagales</taxon>
        <taxon>Iridaceae</taxon>
        <taxon>Iridoideae</taxon>
        <taxon>Irideae</taxon>
        <taxon>Iris</taxon>
    </lineage>
</organism>
<reference evidence="1" key="2">
    <citation type="submission" date="2023-04" db="EMBL/GenBank/DDBJ databases">
        <authorList>
            <person name="Bruccoleri R.E."/>
            <person name="Oakeley E.J."/>
            <person name="Faust A.-M."/>
            <person name="Dessus-Babus S."/>
            <person name="Altorfer M."/>
            <person name="Burckhardt D."/>
            <person name="Oertli M."/>
            <person name="Naumann U."/>
            <person name="Petersen F."/>
            <person name="Wong J."/>
        </authorList>
    </citation>
    <scope>NUCLEOTIDE SEQUENCE</scope>
    <source>
        <strain evidence="1">GSM-AAB239-AS_SAM_17_03QT</strain>
        <tissue evidence="1">Leaf</tissue>
    </source>
</reference>
<dbReference type="EMBL" id="JANAVB010017194">
    <property type="protein sequence ID" value="KAJ6830993.1"/>
    <property type="molecule type" value="Genomic_DNA"/>
</dbReference>
<evidence type="ECO:0000313" key="1">
    <source>
        <dbReference type="EMBL" id="KAJ6830993.1"/>
    </source>
</evidence>
<reference evidence="1" key="1">
    <citation type="journal article" date="2023" name="GigaByte">
        <title>Genome assembly of the bearded iris, Iris pallida Lam.</title>
        <authorList>
            <person name="Bruccoleri R.E."/>
            <person name="Oakeley E.J."/>
            <person name="Faust A.M.E."/>
            <person name="Altorfer M."/>
            <person name="Dessus-Babus S."/>
            <person name="Burckhardt D."/>
            <person name="Oertli M."/>
            <person name="Naumann U."/>
            <person name="Petersen F."/>
            <person name="Wong J."/>
        </authorList>
    </citation>
    <scope>NUCLEOTIDE SEQUENCE</scope>
    <source>
        <strain evidence="1">GSM-AAB239-AS_SAM_17_03QT</strain>
    </source>
</reference>
<gene>
    <name evidence="1" type="ORF">M6B38_351880</name>
</gene>
<evidence type="ECO:0000313" key="2">
    <source>
        <dbReference type="Proteomes" id="UP001140949"/>
    </source>
</evidence>